<dbReference type="Pfam" id="PF08617">
    <property type="entry name" value="CGI-121"/>
    <property type="match status" value="1"/>
</dbReference>
<comment type="subcellular location">
    <subcellularLocation>
        <location evidence="1">Nucleus</location>
    </subcellularLocation>
</comment>
<dbReference type="InterPro" id="IPR013926">
    <property type="entry name" value="CGI121/TPRKB"/>
</dbReference>
<dbReference type="OrthoDB" id="329139at2759"/>
<dbReference type="SUPFAM" id="SSF143870">
    <property type="entry name" value="PF0523-like"/>
    <property type="match status" value="1"/>
</dbReference>
<proteinExistence type="inferred from homology"/>
<evidence type="ECO:0000256" key="4">
    <source>
        <dbReference type="ARBA" id="ARBA00016009"/>
    </source>
</evidence>
<dbReference type="Gene3D" id="3.30.2380.10">
    <property type="entry name" value="CGI121/TPRKB"/>
    <property type="match status" value="1"/>
</dbReference>
<evidence type="ECO:0000256" key="7">
    <source>
        <dbReference type="ARBA" id="ARBA00025043"/>
    </source>
</evidence>
<dbReference type="GO" id="GO:0005634">
    <property type="term" value="C:nucleus"/>
    <property type="evidence" value="ECO:0007669"/>
    <property type="project" value="UniProtKB-SubCell"/>
</dbReference>
<dbReference type="PANTHER" id="PTHR15840:SF10">
    <property type="entry name" value="EKC_KEOPS COMPLEX SUBUNIT TPRKB"/>
    <property type="match status" value="1"/>
</dbReference>
<comment type="similarity">
    <text evidence="2 8">Belongs to the CGI121/TPRKB family.</text>
</comment>
<evidence type="ECO:0000256" key="8">
    <source>
        <dbReference type="RuleBase" id="RU004398"/>
    </source>
</evidence>
<evidence type="ECO:0000256" key="2">
    <source>
        <dbReference type="ARBA" id="ARBA00005546"/>
    </source>
</evidence>
<dbReference type="GO" id="GO:0016301">
    <property type="term" value="F:kinase activity"/>
    <property type="evidence" value="ECO:0007669"/>
    <property type="project" value="UniProtKB-KW"/>
</dbReference>
<name>A0A9P8VMM0_9PEZI</name>
<protein>
    <recommendedName>
        <fullName evidence="4">EKC/KEOPS complex subunit CGI121</fullName>
    </recommendedName>
    <alternativeName>
        <fullName evidence="3">EKC/KEOPS complex subunit cgi121</fullName>
    </alternativeName>
</protein>
<evidence type="ECO:0000256" key="1">
    <source>
        <dbReference type="ARBA" id="ARBA00004123"/>
    </source>
</evidence>
<dbReference type="GO" id="GO:0000408">
    <property type="term" value="C:EKC/KEOPS complex"/>
    <property type="evidence" value="ECO:0007669"/>
    <property type="project" value="TreeGrafter"/>
</dbReference>
<evidence type="ECO:0000313" key="10">
    <source>
        <dbReference type="Proteomes" id="UP000770015"/>
    </source>
</evidence>
<dbReference type="Proteomes" id="UP000770015">
    <property type="component" value="Unassembled WGS sequence"/>
</dbReference>
<evidence type="ECO:0000313" key="9">
    <source>
        <dbReference type="EMBL" id="KAH6695465.1"/>
    </source>
</evidence>
<accession>A0A9P8VMM0</accession>
<dbReference type="GO" id="GO:0005829">
    <property type="term" value="C:cytosol"/>
    <property type="evidence" value="ECO:0007669"/>
    <property type="project" value="TreeGrafter"/>
</dbReference>
<evidence type="ECO:0000256" key="5">
    <source>
        <dbReference type="ARBA" id="ARBA00022694"/>
    </source>
</evidence>
<organism evidence="9 10">
    <name type="scientific">Plectosphaerella plurivora</name>
    <dbReference type="NCBI Taxonomy" id="936078"/>
    <lineage>
        <taxon>Eukaryota</taxon>
        <taxon>Fungi</taxon>
        <taxon>Dikarya</taxon>
        <taxon>Ascomycota</taxon>
        <taxon>Pezizomycotina</taxon>
        <taxon>Sordariomycetes</taxon>
        <taxon>Hypocreomycetidae</taxon>
        <taxon>Glomerellales</taxon>
        <taxon>Plectosphaerellaceae</taxon>
        <taxon>Plectosphaerella</taxon>
    </lineage>
</organism>
<evidence type="ECO:0000256" key="3">
    <source>
        <dbReference type="ARBA" id="ARBA00015316"/>
    </source>
</evidence>
<gene>
    <name evidence="9" type="ORF">F5X68DRAFT_163710</name>
</gene>
<sequence length="195" mass="21476">MVESVLLDLVPADHQVHVALFRNVQNSAFLHTQLLARNTDFEYAFIDASVVVSRTQILAAAFKALSAKLSDTLKTPNVHSELVTSLSPSKNISEAYRRFGIGPGTKDLVAVKITFPTSNALALTAEQVQAHLKDNVEGTEQDFSDSNIAEITDFAKLKKYYKLNGLPWLDKIKDESEKRQQMDGLVLSAMALRGA</sequence>
<keyword evidence="6 8" id="KW-0539">Nucleus</keyword>
<comment type="function">
    <text evidence="7">Component of the EKC/KEOPS complex that is required for the formation of a threonylcarbamoyl group on adenosine at position 37 (t(6)A37) in tRNAs that read codons beginning with adenine. The complex is probably involved in the transfer of the threonylcarbamoyl moiety of threonylcarbamoyl-AMP (TC-AMP) to the N6 group of A37. CGI121 acts as an allosteric effector that regulates the t(6)A activity of the complex. The EKC/KEOPS complex also promotes both telomere uncapping and telomere elongation. The complex is required for efficient recruitment of transcriptional coactivators. CGI121 is not required for tRNA modification.</text>
</comment>
<dbReference type="InterPro" id="IPR036504">
    <property type="entry name" value="CGI121/TPRKB_sf"/>
</dbReference>
<dbReference type="PANTHER" id="PTHR15840">
    <property type="entry name" value="CGI-121 FAMILY MEMBER"/>
    <property type="match status" value="1"/>
</dbReference>
<dbReference type="GO" id="GO:0002949">
    <property type="term" value="P:tRNA threonylcarbamoyladenosine modification"/>
    <property type="evidence" value="ECO:0007669"/>
    <property type="project" value="TreeGrafter"/>
</dbReference>
<keyword evidence="9" id="KW-0808">Transferase</keyword>
<keyword evidence="9" id="KW-0418">Kinase</keyword>
<keyword evidence="5" id="KW-0819">tRNA processing</keyword>
<evidence type="ECO:0000256" key="6">
    <source>
        <dbReference type="ARBA" id="ARBA00023242"/>
    </source>
</evidence>
<reference evidence="9" key="1">
    <citation type="journal article" date="2021" name="Nat. Commun.">
        <title>Genetic determinants of endophytism in the Arabidopsis root mycobiome.</title>
        <authorList>
            <person name="Mesny F."/>
            <person name="Miyauchi S."/>
            <person name="Thiergart T."/>
            <person name="Pickel B."/>
            <person name="Atanasova L."/>
            <person name="Karlsson M."/>
            <person name="Huettel B."/>
            <person name="Barry K.W."/>
            <person name="Haridas S."/>
            <person name="Chen C."/>
            <person name="Bauer D."/>
            <person name="Andreopoulos W."/>
            <person name="Pangilinan J."/>
            <person name="LaButti K."/>
            <person name="Riley R."/>
            <person name="Lipzen A."/>
            <person name="Clum A."/>
            <person name="Drula E."/>
            <person name="Henrissat B."/>
            <person name="Kohler A."/>
            <person name="Grigoriev I.V."/>
            <person name="Martin F.M."/>
            <person name="Hacquard S."/>
        </authorList>
    </citation>
    <scope>NUCLEOTIDE SEQUENCE</scope>
    <source>
        <strain evidence="9">MPI-SDFR-AT-0117</strain>
    </source>
</reference>
<dbReference type="AlphaFoldDB" id="A0A9P8VMM0"/>
<keyword evidence="10" id="KW-1185">Reference proteome</keyword>
<comment type="caution">
    <text evidence="9">The sequence shown here is derived from an EMBL/GenBank/DDBJ whole genome shotgun (WGS) entry which is preliminary data.</text>
</comment>
<dbReference type="EMBL" id="JAGSXJ010000002">
    <property type="protein sequence ID" value="KAH6695465.1"/>
    <property type="molecule type" value="Genomic_DNA"/>
</dbReference>